<dbReference type="EMBL" id="DS985247">
    <property type="protein sequence ID" value="EDV23580.1"/>
    <property type="molecule type" value="Genomic_DNA"/>
</dbReference>
<keyword evidence="4" id="KW-0436">Ligase</keyword>
<dbReference type="Proteomes" id="UP000009022">
    <property type="component" value="Unassembled WGS sequence"/>
</dbReference>
<dbReference type="CDD" id="cd05911">
    <property type="entry name" value="Firefly_Luc_like"/>
    <property type="match status" value="1"/>
</dbReference>
<keyword evidence="14" id="KW-1185">Reference proteome</keyword>
<dbReference type="FunCoup" id="B3S1X1">
    <property type="interactions" value="751"/>
</dbReference>
<dbReference type="InterPro" id="IPR020845">
    <property type="entry name" value="AMP-binding_CS"/>
</dbReference>
<keyword evidence="10" id="KW-0812">Transmembrane</keyword>
<feature type="domain" description="AMP-dependent synthetase/ligase" evidence="11">
    <location>
        <begin position="23"/>
        <end position="392"/>
    </location>
</feature>
<evidence type="ECO:0000256" key="9">
    <source>
        <dbReference type="ARBA" id="ARBA00048497"/>
    </source>
</evidence>
<evidence type="ECO:0000256" key="5">
    <source>
        <dbReference type="ARBA" id="ARBA00022741"/>
    </source>
</evidence>
<dbReference type="KEGG" id="tad:TRIADDRAFT_27462"/>
<keyword evidence="8" id="KW-0599">Photoprotein</keyword>
<dbReference type="AlphaFoldDB" id="B3S1X1"/>
<dbReference type="SUPFAM" id="SSF56801">
    <property type="entry name" value="Acetyl-CoA synthetase-like"/>
    <property type="match status" value="1"/>
</dbReference>
<dbReference type="CTD" id="6755703"/>
<dbReference type="GO" id="GO:0005524">
    <property type="term" value="F:ATP binding"/>
    <property type="evidence" value="ECO:0007669"/>
    <property type="project" value="UniProtKB-KW"/>
</dbReference>
<protein>
    <recommendedName>
        <fullName evidence="3">Luciferin 4-monooxygenase</fullName>
        <ecNumber evidence="2">1.13.12.7</ecNumber>
    </recommendedName>
</protein>
<dbReference type="InterPro" id="IPR045851">
    <property type="entry name" value="AMP-bd_C_sf"/>
</dbReference>
<organism evidence="13 14">
    <name type="scientific">Trichoplax adhaerens</name>
    <name type="common">Trichoplax reptans</name>
    <dbReference type="NCBI Taxonomy" id="10228"/>
    <lineage>
        <taxon>Eukaryota</taxon>
        <taxon>Metazoa</taxon>
        <taxon>Placozoa</taxon>
        <taxon>Uniplacotomia</taxon>
        <taxon>Trichoplacea</taxon>
        <taxon>Trichoplacidae</taxon>
        <taxon>Trichoplax</taxon>
    </lineage>
</organism>
<dbReference type="GO" id="GO:0016405">
    <property type="term" value="F:CoA-ligase activity"/>
    <property type="evidence" value="ECO:0000318"/>
    <property type="project" value="GO_Central"/>
</dbReference>
<keyword evidence="6" id="KW-0067">ATP-binding</keyword>
<keyword evidence="7" id="KW-0455">Luminescence</keyword>
<dbReference type="HOGENOM" id="CLU_000022_59_2_1"/>
<evidence type="ECO:0000259" key="12">
    <source>
        <dbReference type="Pfam" id="PF13193"/>
    </source>
</evidence>
<evidence type="ECO:0000256" key="7">
    <source>
        <dbReference type="ARBA" id="ARBA00023223"/>
    </source>
</evidence>
<dbReference type="InterPro" id="IPR042099">
    <property type="entry name" value="ANL_N_sf"/>
</dbReference>
<dbReference type="InterPro" id="IPR025110">
    <property type="entry name" value="AMP-bd_C"/>
</dbReference>
<dbReference type="PhylomeDB" id="B3S1X1"/>
<dbReference type="Pfam" id="PF13193">
    <property type="entry name" value="AMP-binding_C"/>
    <property type="match status" value="1"/>
</dbReference>
<gene>
    <name evidence="13" type="ORF">TRIADDRAFT_27462</name>
</gene>
<dbReference type="PANTHER" id="PTHR24096:SF149">
    <property type="entry name" value="AMP-BINDING DOMAIN-CONTAINING PROTEIN-RELATED"/>
    <property type="match status" value="1"/>
</dbReference>
<dbReference type="InParanoid" id="B3S1X1"/>
<dbReference type="GeneID" id="6755703"/>
<sequence>MYISSTLGNIHIPDNIDFYQFIFRNCDQYYNRIALIDDDKEEAKSITYGELRDRIERCCSGLIRLGLQPKDVVMIRSPNCLEFVIGFFAVIAAGGIVTTCNPIFTEHELARQLNDSKPAYIITHESCINTVKKVNYSFRRKIVIGKPPIRDNSYQAMFDLINGKVNKAPRKFKVSPKSDVAVILYSSGTTGLPKGVMLSHYNLIADMVNFSHRDIGALNMDSEDECLLNVLPLFHVYGLVSILSFTLCNGRRLVLQSKFIHTKFLNAIQEYKVTKLLCVPAMVLFLAKSPLIDNYNLSSLTYISSGGAPVSSEIGEDLQKRLKLQTFNQGYGMTELGPLVVYAFLNSYKVGSVGKLVPNTDCKVINVDNGEAVGLNEVGELCFRGPQMMLGYINNPQATADTIDKNGWLHTGDIGYYDNEGNVFVIDRLKELIKFKGFQIAPAELEAILNDHQQIADSAVIGIPDETAGEVPKAYVVLRNSKDSLSAKDIIKYVAENVAWYKQLRGGVEFVQSIPKSASGKILRRVIRQNEKSRISSKL</sequence>
<dbReference type="PANTHER" id="PTHR24096">
    <property type="entry name" value="LONG-CHAIN-FATTY-ACID--COA LIGASE"/>
    <property type="match status" value="1"/>
</dbReference>
<evidence type="ECO:0000256" key="1">
    <source>
        <dbReference type="ARBA" id="ARBA00006432"/>
    </source>
</evidence>
<evidence type="ECO:0000313" key="14">
    <source>
        <dbReference type="Proteomes" id="UP000009022"/>
    </source>
</evidence>
<keyword evidence="5" id="KW-0547">Nucleotide-binding</keyword>
<dbReference type="eggNOG" id="KOG1176">
    <property type="taxonomic scope" value="Eukaryota"/>
</dbReference>
<dbReference type="OMA" id="QCAYLCF"/>
<name>B3S1X1_TRIAD</name>
<proteinExistence type="inferred from homology"/>
<evidence type="ECO:0000256" key="6">
    <source>
        <dbReference type="ARBA" id="ARBA00022840"/>
    </source>
</evidence>
<evidence type="ECO:0000256" key="2">
    <source>
        <dbReference type="ARBA" id="ARBA00012532"/>
    </source>
</evidence>
<dbReference type="Gene3D" id="3.40.50.12780">
    <property type="entry name" value="N-terminal domain of ligase-like"/>
    <property type="match status" value="1"/>
</dbReference>
<dbReference type="EC" id="1.13.12.7" evidence="2"/>
<dbReference type="OrthoDB" id="10253115at2759"/>
<dbReference type="RefSeq" id="XP_002114490.1">
    <property type="nucleotide sequence ID" value="XM_002114454.1"/>
</dbReference>
<dbReference type="FunFam" id="3.40.50.12780:FF:000003">
    <property type="entry name" value="Long-chain-fatty-acid--CoA ligase FadD"/>
    <property type="match status" value="1"/>
</dbReference>
<evidence type="ECO:0000259" key="11">
    <source>
        <dbReference type="Pfam" id="PF00501"/>
    </source>
</evidence>
<accession>B3S1X1</accession>
<feature type="transmembrane region" description="Helical" evidence="10">
    <location>
        <begin position="83"/>
        <end position="104"/>
    </location>
</feature>
<evidence type="ECO:0000313" key="13">
    <source>
        <dbReference type="EMBL" id="EDV23580.1"/>
    </source>
</evidence>
<feature type="domain" description="AMP-binding enzyme C-terminal" evidence="12">
    <location>
        <begin position="444"/>
        <end position="521"/>
    </location>
</feature>
<dbReference type="Gene3D" id="3.30.300.30">
    <property type="match status" value="1"/>
</dbReference>
<comment type="similarity">
    <text evidence="1">Belongs to the ATP-dependent AMP-binding enzyme family.</text>
</comment>
<reference evidence="13 14" key="1">
    <citation type="journal article" date="2008" name="Nature">
        <title>The Trichoplax genome and the nature of placozoans.</title>
        <authorList>
            <person name="Srivastava M."/>
            <person name="Begovic E."/>
            <person name="Chapman J."/>
            <person name="Putnam N.H."/>
            <person name="Hellsten U."/>
            <person name="Kawashima T."/>
            <person name="Kuo A."/>
            <person name="Mitros T."/>
            <person name="Salamov A."/>
            <person name="Carpenter M.L."/>
            <person name="Signorovitch A.Y."/>
            <person name="Moreno M.A."/>
            <person name="Kamm K."/>
            <person name="Grimwood J."/>
            <person name="Schmutz J."/>
            <person name="Shapiro H."/>
            <person name="Grigoriev I.V."/>
            <person name="Buss L.W."/>
            <person name="Schierwater B."/>
            <person name="Dellaporta S.L."/>
            <person name="Rokhsar D.S."/>
        </authorList>
    </citation>
    <scope>NUCLEOTIDE SEQUENCE [LARGE SCALE GENOMIC DNA]</scope>
    <source>
        <strain evidence="13 14">Grell-BS-1999</strain>
    </source>
</reference>
<dbReference type="InterPro" id="IPR000873">
    <property type="entry name" value="AMP-dep_synth/lig_dom"/>
</dbReference>
<comment type="catalytic activity">
    <reaction evidence="9">
        <text>firefly D-luciferin + ATP + O2 = firefly oxyluciferin + hnu + AMP + CO2 + diphosphate</text>
        <dbReference type="Rhea" id="RHEA:10732"/>
        <dbReference type="ChEBI" id="CHEBI:15379"/>
        <dbReference type="ChEBI" id="CHEBI:16526"/>
        <dbReference type="ChEBI" id="CHEBI:16792"/>
        <dbReference type="ChEBI" id="CHEBI:30212"/>
        <dbReference type="ChEBI" id="CHEBI:30616"/>
        <dbReference type="ChEBI" id="CHEBI:33019"/>
        <dbReference type="ChEBI" id="CHEBI:58038"/>
        <dbReference type="ChEBI" id="CHEBI:456215"/>
        <dbReference type="EC" id="1.13.12.7"/>
    </reaction>
</comment>
<keyword evidence="10" id="KW-1133">Transmembrane helix</keyword>
<evidence type="ECO:0000256" key="10">
    <source>
        <dbReference type="SAM" id="Phobius"/>
    </source>
</evidence>
<keyword evidence="10" id="KW-0472">Membrane</keyword>
<dbReference type="GO" id="GO:0008218">
    <property type="term" value="P:bioluminescence"/>
    <property type="evidence" value="ECO:0007669"/>
    <property type="project" value="UniProtKB-KW"/>
</dbReference>
<dbReference type="FunFam" id="3.30.300.30:FF:000007">
    <property type="entry name" value="4-coumarate--CoA ligase 2"/>
    <property type="match status" value="1"/>
</dbReference>
<dbReference type="Pfam" id="PF00501">
    <property type="entry name" value="AMP-binding"/>
    <property type="match status" value="1"/>
</dbReference>
<evidence type="ECO:0000256" key="4">
    <source>
        <dbReference type="ARBA" id="ARBA00022598"/>
    </source>
</evidence>
<dbReference type="PROSITE" id="PS00455">
    <property type="entry name" value="AMP_BINDING"/>
    <property type="match status" value="1"/>
</dbReference>
<evidence type="ECO:0000256" key="8">
    <source>
        <dbReference type="ARBA" id="ARBA00023262"/>
    </source>
</evidence>
<evidence type="ECO:0000256" key="3">
    <source>
        <dbReference type="ARBA" id="ARBA00019043"/>
    </source>
</evidence>
<dbReference type="STRING" id="10228.B3S1X1"/>